<organism evidence="1 2">
    <name type="scientific">Malaciobacter mytili LMG 24559</name>
    <dbReference type="NCBI Taxonomy" id="1032238"/>
    <lineage>
        <taxon>Bacteria</taxon>
        <taxon>Pseudomonadati</taxon>
        <taxon>Campylobacterota</taxon>
        <taxon>Epsilonproteobacteria</taxon>
        <taxon>Campylobacterales</taxon>
        <taxon>Arcobacteraceae</taxon>
        <taxon>Malaciobacter</taxon>
    </lineage>
</organism>
<sequence>MNNQTYFLQLRTAINSYSFISDETFEEFKNFCYLKKVKKGENLLLLGDKAKFIHFICKGLLRTYFLDEKANTYNKNLFCENFFSASVVSLLTEENSYLCIEALEDSIVIDIDFKEYKALINKKEDLKNFYIKYIEKNWIIEKEKVEISFAVDDATKRYLNFIKKYPNIENRVAQHHIASHLGITPTQLSRIRKSMNICK</sequence>
<dbReference type="InterPro" id="IPR014710">
    <property type="entry name" value="RmlC-like_jellyroll"/>
</dbReference>
<protein>
    <submittedName>
        <fullName evidence="1">Crp/Fnr family transcriptional regulator</fullName>
    </submittedName>
</protein>
<dbReference type="CDD" id="cd00038">
    <property type="entry name" value="CAP_ED"/>
    <property type="match status" value="1"/>
</dbReference>
<dbReference type="AlphaFoldDB" id="A0AAX2AES0"/>
<dbReference type="RefSeq" id="WP_114842250.1">
    <property type="nucleotide sequence ID" value="NZ_CP031219.1"/>
</dbReference>
<evidence type="ECO:0000313" key="1">
    <source>
        <dbReference type="EMBL" id="RXK14706.1"/>
    </source>
</evidence>
<proteinExistence type="predicted"/>
<dbReference type="Gene3D" id="2.60.120.10">
    <property type="entry name" value="Jelly Rolls"/>
    <property type="match status" value="1"/>
</dbReference>
<dbReference type="InterPro" id="IPR000595">
    <property type="entry name" value="cNMP-bd_dom"/>
</dbReference>
<name>A0AAX2AES0_9BACT</name>
<comment type="caution">
    <text evidence="1">The sequence shown here is derived from an EMBL/GenBank/DDBJ whole genome shotgun (WGS) entry which is preliminary data.</text>
</comment>
<keyword evidence="2" id="KW-1185">Reference proteome</keyword>
<reference evidence="1 2" key="1">
    <citation type="submission" date="2017-09" db="EMBL/GenBank/DDBJ databases">
        <title>Genomics of the genus Arcobacter.</title>
        <authorList>
            <person name="Perez-Cataluna A."/>
            <person name="Figueras M.J."/>
            <person name="Salas-Masso N."/>
        </authorList>
    </citation>
    <scope>NUCLEOTIDE SEQUENCE [LARGE SCALE GENOMIC DNA]</scope>
    <source>
        <strain evidence="1 2">CECT 7386</strain>
    </source>
</reference>
<dbReference type="InterPro" id="IPR018490">
    <property type="entry name" value="cNMP-bd_dom_sf"/>
</dbReference>
<dbReference type="KEGG" id="amyt:AMYT_1838"/>
<dbReference type="Proteomes" id="UP000290092">
    <property type="component" value="Unassembled WGS sequence"/>
</dbReference>
<evidence type="ECO:0000313" key="2">
    <source>
        <dbReference type="Proteomes" id="UP000290092"/>
    </source>
</evidence>
<accession>A0AAX2AES0</accession>
<dbReference type="SUPFAM" id="SSF51206">
    <property type="entry name" value="cAMP-binding domain-like"/>
    <property type="match status" value="1"/>
</dbReference>
<dbReference type="EMBL" id="NXID01000053">
    <property type="protein sequence ID" value="RXK14706.1"/>
    <property type="molecule type" value="Genomic_DNA"/>
</dbReference>
<gene>
    <name evidence="1" type="ORF">CP985_12125</name>
</gene>